<dbReference type="InterPro" id="IPR014748">
    <property type="entry name" value="Enoyl-CoA_hydra_C"/>
</dbReference>
<dbReference type="SUPFAM" id="SSF52096">
    <property type="entry name" value="ClpP/crotonase"/>
    <property type="match status" value="1"/>
</dbReference>
<organism evidence="2 3">
    <name type="scientific">Shewanella surugensis</name>
    <dbReference type="NCBI Taxonomy" id="212020"/>
    <lineage>
        <taxon>Bacteria</taxon>
        <taxon>Pseudomonadati</taxon>
        <taxon>Pseudomonadota</taxon>
        <taxon>Gammaproteobacteria</taxon>
        <taxon>Alteromonadales</taxon>
        <taxon>Shewanellaceae</taxon>
        <taxon>Shewanella</taxon>
    </lineage>
</organism>
<reference evidence="2 3" key="1">
    <citation type="submission" date="2022-01" db="EMBL/GenBank/DDBJ databases">
        <title>Whole genome-based taxonomy of the Shewanellaceae.</title>
        <authorList>
            <person name="Martin-Rodriguez A.J."/>
        </authorList>
    </citation>
    <scope>NUCLEOTIDE SEQUENCE [LARGE SCALE GENOMIC DNA]</scope>
    <source>
        <strain evidence="2 3">DSM 17177</strain>
    </source>
</reference>
<evidence type="ECO:0000256" key="1">
    <source>
        <dbReference type="ARBA" id="ARBA00005254"/>
    </source>
</evidence>
<comment type="caution">
    <text evidence="2">The sequence shown here is derived from an EMBL/GenBank/DDBJ whole genome shotgun (WGS) entry which is preliminary data.</text>
</comment>
<protein>
    <submittedName>
        <fullName evidence="2">Enoyl-CoA hydratase-related protein</fullName>
    </submittedName>
</protein>
<dbReference type="PANTHER" id="PTHR42964:SF1">
    <property type="entry name" value="POLYKETIDE BIOSYNTHESIS ENOYL-COA HYDRATASE PKSH-RELATED"/>
    <property type="match status" value="1"/>
</dbReference>
<evidence type="ECO:0000313" key="2">
    <source>
        <dbReference type="EMBL" id="MCL1125717.1"/>
    </source>
</evidence>
<dbReference type="Gene3D" id="3.90.226.10">
    <property type="entry name" value="2-enoyl-CoA Hydratase, Chain A, domain 1"/>
    <property type="match status" value="1"/>
</dbReference>
<dbReference type="InterPro" id="IPR051683">
    <property type="entry name" value="Enoyl-CoA_Hydratase/Isomerase"/>
</dbReference>
<sequence>MTIINDIFTTLTVERQFPVLTVTLNRPHVANAMNLQMVDELMQVMAQVEEKQYRVLVLKGANGNFCSGGDIKDMQLAKNDTSALVKLNRTFGLMIETANTLPAVVVCLLQGAVLGGGLGLACISDVAIAQTSTKFALPETSLGIIPAQIAPFVVQRIGLTATRRMALLGLRIDANQALTMGLVHQLANDDVDMSQQLNQTIKLALKCAPNANQVTKALLHDVANMPMTALLDNAAMSFAKAISSEGVEGTKAFMQKRPAHWTTLPDD</sequence>
<dbReference type="Proteomes" id="UP001203423">
    <property type="component" value="Unassembled WGS sequence"/>
</dbReference>
<gene>
    <name evidence="2" type="ORF">L2764_14850</name>
</gene>
<dbReference type="InterPro" id="IPR029045">
    <property type="entry name" value="ClpP/crotonase-like_dom_sf"/>
</dbReference>
<dbReference type="RefSeq" id="WP_248941031.1">
    <property type="nucleotide sequence ID" value="NZ_JAKIKS010000058.1"/>
</dbReference>
<evidence type="ECO:0000313" key="3">
    <source>
        <dbReference type="Proteomes" id="UP001203423"/>
    </source>
</evidence>
<name>A0ABT0LDC6_9GAMM</name>
<dbReference type="PANTHER" id="PTHR42964">
    <property type="entry name" value="ENOYL-COA HYDRATASE"/>
    <property type="match status" value="1"/>
</dbReference>
<keyword evidence="3" id="KW-1185">Reference proteome</keyword>
<dbReference type="EMBL" id="JAKIKS010000058">
    <property type="protein sequence ID" value="MCL1125717.1"/>
    <property type="molecule type" value="Genomic_DNA"/>
</dbReference>
<comment type="similarity">
    <text evidence="1">Belongs to the enoyl-CoA hydratase/isomerase family.</text>
</comment>
<accession>A0ABT0LDC6</accession>
<proteinExistence type="inferred from homology"/>
<dbReference type="Gene3D" id="1.10.12.10">
    <property type="entry name" value="Lyase 2-enoyl-coa Hydratase, Chain A, domain 2"/>
    <property type="match status" value="1"/>
</dbReference>
<dbReference type="Pfam" id="PF00378">
    <property type="entry name" value="ECH_1"/>
    <property type="match status" value="1"/>
</dbReference>
<dbReference type="CDD" id="cd06558">
    <property type="entry name" value="crotonase-like"/>
    <property type="match status" value="1"/>
</dbReference>
<dbReference type="InterPro" id="IPR001753">
    <property type="entry name" value="Enoyl-CoA_hydra/iso"/>
</dbReference>